<organism evidence="2 3">
    <name type="scientific">Symbiodinium necroappetens</name>
    <dbReference type="NCBI Taxonomy" id="1628268"/>
    <lineage>
        <taxon>Eukaryota</taxon>
        <taxon>Sar</taxon>
        <taxon>Alveolata</taxon>
        <taxon>Dinophyceae</taxon>
        <taxon>Suessiales</taxon>
        <taxon>Symbiodiniaceae</taxon>
        <taxon>Symbiodinium</taxon>
    </lineage>
</organism>
<feature type="transmembrane region" description="Helical" evidence="1">
    <location>
        <begin position="52"/>
        <end position="74"/>
    </location>
</feature>
<keyword evidence="3" id="KW-1185">Reference proteome</keyword>
<reference evidence="2" key="1">
    <citation type="submission" date="2021-02" db="EMBL/GenBank/DDBJ databases">
        <authorList>
            <person name="Dougan E. K."/>
            <person name="Rhodes N."/>
            <person name="Thang M."/>
            <person name="Chan C."/>
        </authorList>
    </citation>
    <scope>NUCLEOTIDE SEQUENCE</scope>
</reference>
<name>A0A813BTD7_9DINO</name>
<proteinExistence type="predicted"/>
<sequence>MGPRVPGVSRSGVFVSRVGPWAYVFRMVCLLVGTVFLMATAVILWRDGWSSLLYVGFLDLYAVVSIMIGLGFSAPSSLTLVQRNEPWQVEIRRRFRSDKTFPLASLSGLLEVRDRAVSSGTTVGYSTGTPSWELTFPGESWIITLEDHMGFLEYLANVCESSNHRLTQNLKHQLGLIRRGVPL</sequence>
<dbReference type="Proteomes" id="UP000601435">
    <property type="component" value="Unassembled WGS sequence"/>
</dbReference>
<keyword evidence="1" id="KW-1133">Transmembrane helix</keyword>
<feature type="transmembrane region" description="Helical" evidence="1">
    <location>
        <begin position="20"/>
        <end position="45"/>
    </location>
</feature>
<keyword evidence="1" id="KW-0472">Membrane</keyword>
<dbReference type="EMBL" id="CAJNJA010078294">
    <property type="protein sequence ID" value="CAE7922097.1"/>
    <property type="molecule type" value="Genomic_DNA"/>
</dbReference>
<dbReference type="OrthoDB" id="442652at2759"/>
<keyword evidence="1" id="KW-0812">Transmembrane</keyword>
<dbReference type="AlphaFoldDB" id="A0A813BTD7"/>
<accession>A0A813BTD7</accession>
<gene>
    <name evidence="2" type="ORF">SNEC2469_LOCUS31825</name>
</gene>
<evidence type="ECO:0000313" key="3">
    <source>
        <dbReference type="Proteomes" id="UP000601435"/>
    </source>
</evidence>
<evidence type="ECO:0000313" key="2">
    <source>
        <dbReference type="EMBL" id="CAE7922097.1"/>
    </source>
</evidence>
<protein>
    <submittedName>
        <fullName evidence="2">Uncharacterized protein</fullName>
    </submittedName>
</protein>
<evidence type="ECO:0000256" key="1">
    <source>
        <dbReference type="SAM" id="Phobius"/>
    </source>
</evidence>
<comment type="caution">
    <text evidence="2">The sequence shown here is derived from an EMBL/GenBank/DDBJ whole genome shotgun (WGS) entry which is preliminary data.</text>
</comment>